<accession>A0A418NTJ4</accession>
<evidence type="ECO:0000313" key="2">
    <source>
        <dbReference type="Proteomes" id="UP000286576"/>
    </source>
</evidence>
<reference evidence="1 2" key="1">
    <citation type="submission" date="2018-08" db="EMBL/GenBank/DDBJ databases">
        <title>Erythrobacter zhengii sp.nov., a bacterium isolated from deep-sea sediment.</title>
        <authorList>
            <person name="Fang C."/>
            <person name="Wu Y.-H."/>
            <person name="Sun C."/>
            <person name="Wang H."/>
            <person name="Cheng H."/>
            <person name="Meng F.-X."/>
            <person name="Wang C.-S."/>
            <person name="Xu X.-W."/>
        </authorList>
    </citation>
    <scope>NUCLEOTIDE SEQUENCE [LARGE SCALE GENOMIC DNA]</scope>
    <source>
        <strain evidence="1 2">V18</strain>
    </source>
</reference>
<dbReference type="EMBL" id="QXFL01000003">
    <property type="protein sequence ID" value="RIV86787.1"/>
    <property type="molecule type" value="Genomic_DNA"/>
</dbReference>
<comment type="caution">
    <text evidence="1">The sequence shown here is derived from an EMBL/GenBank/DDBJ whole genome shotgun (WGS) entry which is preliminary data.</text>
</comment>
<evidence type="ECO:0000313" key="1">
    <source>
        <dbReference type="EMBL" id="RIV86787.1"/>
    </source>
</evidence>
<dbReference type="Proteomes" id="UP000286576">
    <property type="component" value="Unassembled WGS sequence"/>
</dbReference>
<organism evidence="1 2">
    <name type="scientific">Aurantiacibacter zhengii</name>
    <dbReference type="NCBI Taxonomy" id="2307003"/>
    <lineage>
        <taxon>Bacteria</taxon>
        <taxon>Pseudomonadati</taxon>
        <taxon>Pseudomonadota</taxon>
        <taxon>Alphaproteobacteria</taxon>
        <taxon>Sphingomonadales</taxon>
        <taxon>Erythrobacteraceae</taxon>
        <taxon>Aurantiacibacter</taxon>
    </lineage>
</organism>
<name>A0A418NTJ4_9SPHN</name>
<proteinExistence type="predicted"/>
<protein>
    <submittedName>
        <fullName evidence="1">Uncharacterized protein</fullName>
    </submittedName>
</protein>
<dbReference type="AlphaFoldDB" id="A0A418NTJ4"/>
<sequence length="156" mass="16763">MSCPKRPSSALRSANTEGQNIMDSLRRPVVASQFSPAAVTLVLAMRLAAHSVERGSDPLVDLSTRLGSFTAARAVMDFARGCSLAWPENAMVARPCCHALTPDETAFAQMAEAARHADRAAFTAALDGLIRRERHERLFAITQRAVAEICANRAAA</sequence>
<gene>
    <name evidence="1" type="ORF">D2V07_08860</name>
</gene>
<keyword evidence="2" id="KW-1185">Reference proteome</keyword>